<dbReference type="AlphaFoldDB" id="A0A5N6R2H4"/>
<dbReference type="InterPro" id="IPR005299">
    <property type="entry name" value="MeTrfase_7"/>
</dbReference>
<sequence>MHPFTTLAAGSSSTLRPFLPARVLPMRRCCGMRAALEDKRNNEFPQSYPMNGGVGVNSYAQNSKYQRGSVEAAKEMIKEAIVKKFDINTPSAPSNSIFVADLGCSTGPNSFLAVQNIVDAIEQKYQLSEDHDEIPEFQVFFNDHSSNDFNTLFKSFPPERKYLAAGVPGSFYGRLFPKATAHVFHSSSSVNWLSRVPKEITERNSTAWNKGRIHYTNAPKEVVEAYATQHAMDMESFLCARAEELVVGGLMVLLIAAVPEVIYSSDTTIGSQIDLLGSCLMDMVKMGLVSEAKVDSINVPLYFPSLKESMAIFERNRLFSVESIEELDIPISLQALTLTLRAALEGVFEEHFGNDMVDEVFDRYSKHLRNDIMDKNKNTLLNKRHYEFIVNLALLRGIGPTNPITLLIYIYIYIYRSHGNNELGAGAASHVLEIEPLNSAGYLLASNTYASGGSWVDASRMRRNDEFPESYPMSGGDGAYSYAQNSKYQRGYVEAGKEMIKEAIVKKFDINALSAPLNSICVADLGCSTGPNTFLAVQNIVDAIEQKYQLSEDHDEIPEFQVFFNDHSSNDFNTLFKSFPPERKYLAAGVPGSFYGRLFPKASIHIFHSSHSLNWLSRVPKEIMDKTSPAWNKGKIHYTNAPKEVVDAYATQYALDMESFLCARAEELVSGGLMLLLIPVVPDVILSSNFTICTHIELLESCLMDMEKMGLVSESNLDSINLPLYFPAPKELMAVIERNGRFSIESIQELDTQDKQINVQLLTLTLRAALGGVFEKHFGNDIVDEVFDRYPKKLANTTSFNLNENQKSFVFSVCVILKCKPKD</sequence>
<dbReference type="Pfam" id="PF03492">
    <property type="entry name" value="Methyltransf_7"/>
    <property type="match status" value="2"/>
</dbReference>
<keyword evidence="2" id="KW-0808">Transferase</keyword>
<name>A0A5N6R2H4_9ROSI</name>
<keyword evidence="4" id="KW-0460">Magnesium</keyword>
<dbReference type="OrthoDB" id="1890922at2759"/>
<evidence type="ECO:0000256" key="3">
    <source>
        <dbReference type="ARBA" id="ARBA00022723"/>
    </source>
</evidence>
<dbReference type="InterPro" id="IPR029063">
    <property type="entry name" value="SAM-dependent_MTases_sf"/>
</dbReference>
<evidence type="ECO:0000256" key="1">
    <source>
        <dbReference type="ARBA" id="ARBA00022603"/>
    </source>
</evidence>
<dbReference type="EMBL" id="CM017323">
    <property type="protein sequence ID" value="KAE8022794.1"/>
    <property type="molecule type" value="Genomic_DNA"/>
</dbReference>
<accession>A0A5N6R2H4</accession>
<dbReference type="Gene3D" id="3.40.50.150">
    <property type="entry name" value="Vaccinia Virus protein VP39"/>
    <property type="match status" value="2"/>
</dbReference>
<gene>
    <name evidence="5" type="ORF">FH972_008564</name>
</gene>
<dbReference type="GO" id="GO:0032259">
    <property type="term" value="P:methylation"/>
    <property type="evidence" value="ECO:0007669"/>
    <property type="project" value="UniProtKB-KW"/>
</dbReference>
<dbReference type="GO" id="GO:0008168">
    <property type="term" value="F:methyltransferase activity"/>
    <property type="evidence" value="ECO:0007669"/>
    <property type="project" value="UniProtKB-KW"/>
</dbReference>
<dbReference type="GO" id="GO:0046872">
    <property type="term" value="F:metal ion binding"/>
    <property type="evidence" value="ECO:0007669"/>
    <property type="project" value="UniProtKB-KW"/>
</dbReference>
<dbReference type="Proteomes" id="UP000327013">
    <property type="component" value="Chromosome 3"/>
</dbReference>
<dbReference type="Gene3D" id="1.10.1200.270">
    <property type="entry name" value="Methyltransferase, alpha-helical capping domain"/>
    <property type="match status" value="2"/>
</dbReference>
<dbReference type="InterPro" id="IPR046848">
    <property type="entry name" value="E_motif"/>
</dbReference>
<evidence type="ECO:0000256" key="4">
    <source>
        <dbReference type="ARBA" id="ARBA00022842"/>
    </source>
</evidence>
<dbReference type="Pfam" id="PF20431">
    <property type="entry name" value="E_motif"/>
    <property type="match status" value="1"/>
</dbReference>
<keyword evidence="6" id="KW-1185">Reference proteome</keyword>
<evidence type="ECO:0000313" key="6">
    <source>
        <dbReference type="Proteomes" id="UP000327013"/>
    </source>
</evidence>
<dbReference type="SUPFAM" id="SSF53335">
    <property type="entry name" value="S-adenosyl-L-methionine-dependent methyltransferases"/>
    <property type="match status" value="2"/>
</dbReference>
<proteinExistence type="predicted"/>
<evidence type="ECO:0000313" key="5">
    <source>
        <dbReference type="EMBL" id="KAE8022794.1"/>
    </source>
</evidence>
<protein>
    <recommendedName>
        <fullName evidence="7">S-adenosylmethionine-dependent methyltransferase</fullName>
    </recommendedName>
</protein>
<keyword evidence="3" id="KW-0479">Metal-binding</keyword>
<reference evidence="5 6" key="1">
    <citation type="submission" date="2019-06" db="EMBL/GenBank/DDBJ databases">
        <title>A chromosomal-level reference genome of Carpinus fangiana (Coryloideae, Betulaceae).</title>
        <authorList>
            <person name="Yang X."/>
            <person name="Wang Z."/>
            <person name="Zhang L."/>
            <person name="Hao G."/>
            <person name="Liu J."/>
            <person name="Yang Y."/>
        </authorList>
    </citation>
    <scope>NUCLEOTIDE SEQUENCE [LARGE SCALE GENOMIC DNA]</scope>
    <source>
        <strain evidence="5">Cfa_2016G</strain>
        <tissue evidence="5">Leaf</tissue>
    </source>
</reference>
<keyword evidence="1" id="KW-0489">Methyltransferase</keyword>
<dbReference type="PANTHER" id="PTHR31009">
    <property type="entry name" value="S-ADENOSYL-L-METHIONINE:CARBOXYL METHYLTRANSFERASE FAMILY PROTEIN"/>
    <property type="match status" value="1"/>
</dbReference>
<evidence type="ECO:0000256" key="2">
    <source>
        <dbReference type="ARBA" id="ARBA00022679"/>
    </source>
</evidence>
<evidence type="ECO:0008006" key="7">
    <source>
        <dbReference type="Google" id="ProtNLM"/>
    </source>
</evidence>
<organism evidence="5 6">
    <name type="scientific">Carpinus fangiana</name>
    <dbReference type="NCBI Taxonomy" id="176857"/>
    <lineage>
        <taxon>Eukaryota</taxon>
        <taxon>Viridiplantae</taxon>
        <taxon>Streptophyta</taxon>
        <taxon>Embryophyta</taxon>
        <taxon>Tracheophyta</taxon>
        <taxon>Spermatophyta</taxon>
        <taxon>Magnoliopsida</taxon>
        <taxon>eudicotyledons</taxon>
        <taxon>Gunneridae</taxon>
        <taxon>Pentapetalae</taxon>
        <taxon>rosids</taxon>
        <taxon>fabids</taxon>
        <taxon>Fagales</taxon>
        <taxon>Betulaceae</taxon>
        <taxon>Carpinus</taxon>
    </lineage>
</organism>
<dbReference type="InterPro" id="IPR042086">
    <property type="entry name" value="MeTrfase_capping"/>
</dbReference>